<sequence>MTIAGSPDQKLNRRLRLGMVGGGRGAFIGAVHRIAARLDDRWELVAGALSSDPERARASGEDLLLKPDRIYGDYNEMARRERRLKDGIDAVAIVTPNHAHAAAARAFLKAGIHVICDKPLTTTRREADQLAKLARESGLIFAVTHNYTGYPMVRQARAMVKAGELGAIRVVQVEYAQDWLATRVEETGSKQAEWRTDPARSGPAGAVGDIGTHAFNLAEFIVGDEVASLSAELHTFVEGRRLDDNAHMMLRFTSGAKGMLWCSQVASGIENGLRIRIYGEKAGLEWCQENPNYLTFLPLGEPPRTIRRNGSGADEASRAASRIPGGHPEGYLEGFAQLYTDVAEQIAARIEKRDPNPFALQVPTVDHGVRGVRFIEAAVRSSQRKAAWVDL</sequence>
<reference evidence="4" key="1">
    <citation type="submission" date="2016-07" db="EMBL/GenBank/DDBJ databases">
        <title>Microvirga ossetica sp. nov. a new species of rhizobia isolated from root nodules of the legume species Vicia alpestris Steven originated from North Ossetia region in the Caucasus.</title>
        <authorList>
            <person name="Safronova V.I."/>
            <person name="Kuznetsova I.G."/>
            <person name="Sazanova A.L."/>
            <person name="Belimov A."/>
            <person name="Andronov E."/>
            <person name="Osledkin Y.S."/>
            <person name="Onishchuk O.P."/>
            <person name="Kurchak O.N."/>
            <person name="Shaposhnikov A.I."/>
            <person name="Willems A."/>
            <person name="Tikhonovich I.A."/>
        </authorList>
    </citation>
    <scope>NUCLEOTIDE SEQUENCE [LARGE SCALE GENOMIC DNA]</scope>
    <source>
        <strain evidence="4">V5/3M</strain>
    </source>
</reference>
<evidence type="ECO:0000259" key="2">
    <source>
        <dbReference type="Pfam" id="PF01408"/>
    </source>
</evidence>
<dbReference type="KEGG" id="moc:BB934_10410"/>
<dbReference type="Gene3D" id="3.40.50.720">
    <property type="entry name" value="NAD(P)-binding Rossmann-like Domain"/>
    <property type="match status" value="1"/>
</dbReference>
<name>A0A1B2EFF0_9HYPH</name>
<proteinExistence type="predicted"/>
<dbReference type="OrthoDB" id="9815825at2"/>
<evidence type="ECO:0000259" key="3">
    <source>
        <dbReference type="Pfam" id="PF22725"/>
    </source>
</evidence>
<dbReference type="GO" id="GO:0000166">
    <property type="term" value="F:nucleotide binding"/>
    <property type="evidence" value="ECO:0007669"/>
    <property type="project" value="InterPro"/>
</dbReference>
<dbReference type="PANTHER" id="PTHR43708">
    <property type="entry name" value="CONSERVED EXPRESSED OXIDOREDUCTASE (EUROFUNG)"/>
    <property type="match status" value="1"/>
</dbReference>
<accession>A0A1B2EFF0</accession>
<protein>
    <submittedName>
        <fullName evidence="4">Oxidoreductase</fullName>
    </submittedName>
</protein>
<dbReference type="InterPro" id="IPR055170">
    <property type="entry name" value="GFO_IDH_MocA-like_dom"/>
</dbReference>
<feature type="domain" description="GFO/IDH/MocA-like oxidoreductase" evidence="3">
    <location>
        <begin position="153"/>
        <end position="284"/>
    </location>
</feature>
<dbReference type="PANTHER" id="PTHR43708:SF3">
    <property type="entry name" value="OXIDOREDUCTASE"/>
    <property type="match status" value="1"/>
</dbReference>
<dbReference type="SUPFAM" id="SSF55347">
    <property type="entry name" value="Glyceraldehyde-3-phosphate dehydrogenase-like, C-terminal domain"/>
    <property type="match status" value="1"/>
</dbReference>
<gene>
    <name evidence="4" type="ORF">BB934_10410</name>
</gene>
<dbReference type="Pfam" id="PF22725">
    <property type="entry name" value="GFO_IDH_MocA_C3"/>
    <property type="match status" value="1"/>
</dbReference>
<dbReference type="AlphaFoldDB" id="A0A1B2EFF0"/>
<evidence type="ECO:0000256" key="1">
    <source>
        <dbReference type="SAM" id="MobiDB-lite"/>
    </source>
</evidence>
<dbReference type="EMBL" id="CP016616">
    <property type="protein sequence ID" value="ANY78582.1"/>
    <property type="molecule type" value="Genomic_DNA"/>
</dbReference>
<dbReference type="Pfam" id="PF01408">
    <property type="entry name" value="GFO_IDH_MocA"/>
    <property type="match status" value="1"/>
</dbReference>
<organism evidence="4">
    <name type="scientific">Microvirga ossetica</name>
    <dbReference type="NCBI Taxonomy" id="1882682"/>
    <lineage>
        <taxon>Bacteria</taxon>
        <taxon>Pseudomonadati</taxon>
        <taxon>Pseudomonadota</taxon>
        <taxon>Alphaproteobacteria</taxon>
        <taxon>Hyphomicrobiales</taxon>
        <taxon>Methylobacteriaceae</taxon>
        <taxon>Microvirga</taxon>
    </lineage>
</organism>
<dbReference type="InterPro" id="IPR036291">
    <property type="entry name" value="NAD(P)-bd_dom_sf"/>
</dbReference>
<dbReference type="Gene3D" id="3.30.360.10">
    <property type="entry name" value="Dihydrodipicolinate Reductase, domain 2"/>
    <property type="match status" value="1"/>
</dbReference>
<feature type="domain" description="Gfo/Idh/MocA-like oxidoreductase N-terminal" evidence="2">
    <location>
        <begin position="16"/>
        <end position="145"/>
    </location>
</feature>
<evidence type="ECO:0000313" key="4">
    <source>
        <dbReference type="EMBL" id="ANY78582.1"/>
    </source>
</evidence>
<dbReference type="SUPFAM" id="SSF51735">
    <property type="entry name" value="NAD(P)-binding Rossmann-fold domains"/>
    <property type="match status" value="1"/>
</dbReference>
<dbReference type="InterPro" id="IPR051317">
    <property type="entry name" value="Gfo/Idh/MocA_oxidoreduct"/>
</dbReference>
<dbReference type="RefSeq" id="WP_099509582.1">
    <property type="nucleotide sequence ID" value="NZ_CP016616.1"/>
</dbReference>
<dbReference type="InterPro" id="IPR000683">
    <property type="entry name" value="Gfo/Idh/MocA-like_OxRdtase_N"/>
</dbReference>
<feature type="region of interest" description="Disordered" evidence="1">
    <location>
        <begin position="307"/>
        <end position="328"/>
    </location>
</feature>